<dbReference type="AlphaFoldDB" id="A0A0W8G214"/>
<reference evidence="1" key="1">
    <citation type="journal article" date="2015" name="Proc. Natl. Acad. Sci. U.S.A.">
        <title>Networks of energetic and metabolic interactions define dynamics in microbial communities.</title>
        <authorList>
            <person name="Embree M."/>
            <person name="Liu J.K."/>
            <person name="Al-Bassam M.M."/>
            <person name="Zengler K."/>
        </authorList>
    </citation>
    <scope>NUCLEOTIDE SEQUENCE</scope>
</reference>
<gene>
    <name evidence="1" type="ORF">ASZ90_002963</name>
</gene>
<evidence type="ECO:0000313" key="1">
    <source>
        <dbReference type="EMBL" id="KUG27200.1"/>
    </source>
</evidence>
<organism evidence="1">
    <name type="scientific">hydrocarbon metagenome</name>
    <dbReference type="NCBI Taxonomy" id="938273"/>
    <lineage>
        <taxon>unclassified sequences</taxon>
        <taxon>metagenomes</taxon>
        <taxon>ecological metagenomes</taxon>
    </lineage>
</organism>
<name>A0A0W8G214_9ZZZZ</name>
<accession>A0A0W8G214</accession>
<sequence>MDGQGEFPEGIGKGVARRWRQGGVAELFQDPVGHGQAQFLFRMIDGVKKQGVPEPVAHHRGQADVPVPRLVLLPEPGFLHDGVQIVIAGGVGVQIEVHDLAIRQPPGKQRVQEEIGIGEGRVGGPKRPIVQKKEVGQAQGRTSGGQPGQKRVAGQFPPFGLQALVQKKPAPGEIVRKDGLPGIIDHQPYLEVPPERLVSGQQVRQGLALAVGMDQAQALHGRPW</sequence>
<proteinExistence type="predicted"/>
<dbReference type="EMBL" id="LNQE01000353">
    <property type="protein sequence ID" value="KUG27200.1"/>
    <property type="molecule type" value="Genomic_DNA"/>
</dbReference>
<protein>
    <submittedName>
        <fullName evidence="1">Uncharacterized protein</fullName>
    </submittedName>
</protein>
<comment type="caution">
    <text evidence="1">The sequence shown here is derived from an EMBL/GenBank/DDBJ whole genome shotgun (WGS) entry which is preliminary data.</text>
</comment>